<evidence type="ECO:0000256" key="1">
    <source>
        <dbReference type="SAM" id="Phobius"/>
    </source>
</evidence>
<keyword evidence="1" id="KW-0472">Membrane</keyword>
<dbReference type="AlphaFoldDB" id="A0A382P339"/>
<keyword evidence="1" id="KW-1133">Transmembrane helix</keyword>
<accession>A0A382P339</accession>
<feature type="transmembrane region" description="Helical" evidence="1">
    <location>
        <begin position="9"/>
        <end position="32"/>
    </location>
</feature>
<gene>
    <name evidence="2" type="ORF">METZ01_LOCUS320580</name>
</gene>
<reference evidence="2" key="1">
    <citation type="submission" date="2018-05" db="EMBL/GenBank/DDBJ databases">
        <authorList>
            <person name="Lanie J.A."/>
            <person name="Ng W.-L."/>
            <person name="Kazmierczak K.M."/>
            <person name="Andrzejewski T.M."/>
            <person name="Davidsen T.M."/>
            <person name="Wayne K.J."/>
            <person name="Tettelin H."/>
            <person name="Glass J.I."/>
            <person name="Rusch D."/>
            <person name="Podicherti R."/>
            <person name="Tsui H.-C.T."/>
            <person name="Winkler M.E."/>
        </authorList>
    </citation>
    <scope>NUCLEOTIDE SEQUENCE</scope>
</reference>
<name>A0A382P339_9ZZZZ</name>
<feature type="non-terminal residue" evidence="2">
    <location>
        <position position="66"/>
    </location>
</feature>
<organism evidence="2">
    <name type="scientific">marine metagenome</name>
    <dbReference type="NCBI Taxonomy" id="408172"/>
    <lineage>
        <taxon>unclassified sequences</taxon>
        <taxon>metagenomes</taxon>
        <taxon>ecological metagenomes</taxon>
    </lineage>
</organism>
<proteinExistence type="predicted"/>
<dbReference type="EMBL" id="UINC01104520">
    <property type="protein sequence ID" value="SVC67726.1"/>
    <property type="molecule type" value="Genomic_DNA"/>
</dbReference>
<protein>
    <submittedName>
        <fullName evidence="2">Uncharacterized protein</fullName>
    </submittedName>
</protein>
<sequence length="66" mass="7625">MRYISKKSILYIIFALFLPVFILFFGVFFNWFGSYSGQGEVAKFSNSQQSFLVNKEGKEIGELDVK</sequence>
<evidence type="ECO:0000313" key="2">
    <source>
        <dbReference type="EMBL" id="SVC67726.1"/>
    </source>
</evidence>
<keyword evidence="1" id="KW-0812">Transmembrane</keyword>